<evidence type="ECO:0000313" key="4">
    <source>
        <dbReference type="Proteomes" id="UP001597479"/>
    </source>
</evidence>
<accession>A0ABW5W282</accession>
<evidence type="ECO:0000256" key="1">
    <source>
        <dbReference type="SAM" id="MobiDB-lite"/>
    </source>
</evidence>
<protein>
    <submittedName>
        <fullName evidence="3">CopG family transcriptional regulator</fullName>
    </submittedName>
</protein>
<dbReference type="InterPro" id="IPR010985">
    <property type="entry name" value="Ribbon_hlx_hlx"/>
</dbReference>
<reference evidence="4" key="1">
    <citation type="journal article" date="2019" name="Int. J. Syst. Evol. Microbiol.">
        <title>The Global Catalogue of Microorganisms (GCM) 10K type strain sequencing project: providing services to taxonomists for standard genome sequencing and annotation.</title>
        <authorList>
            <consortium name="The Broad Institute Genomics Platform"/>
            <consortium name="The Broad Institute Genome Sequencing Center for Infectious Disease"/>
            <person name="Wu L."/>
            <person name="Ma J."/>
        </authorList>
    </citation>
    <scope>NUCLEOTIDE SEQUENCE [LARGE SCALE GENOMIC DNA]</scope>
    <source>
        <strain evidence="4">CCM 7044</strain>
    </source>
</reference>
<feature type="domain" description="Ribbon-helix-helix protein CopG" evidence="2">
    <location>
        <begin position="25"/>
        <end position="64"/>
    </location>
</feature>
<gene>
    <name evidence="3" type="ORF">ACFS27_24295</name>
</gene>
<dbReference type="SUPFAM" id="SSF47598">
    <property type="entry name" value="Ribbon-helix-helix"/>
    <property type="match status" value="1"/>
</dbReference>
<dbReference type="CDD" id="cd21631">
    <property type="entry name" value="RHH_CopG_NikR-like"/>
    <property type="match status" value="1"/>
</dbReference>
<dbReference type="RefSeq" id="WP_377188751.1">
    <property type="nucleotide sequence ID" value="NZ_JBHUOG010000002.1"/>
</dbReference>
<evidence type="ECO:0000259" key="2">
    <source>
        <dbReference type="Pfam" id="PF01402"/>
    </source>
</evidence>
<feature type="region of interest" description="Disordered" evidence="1">
    <location>
        <begin position="77"/>
        <end position="102"/>
    </location>
</feature>
<proteinExistence type="predicted"/>
<dbReference type="InterPro" id="IPR002145">
    <property type="entry name" value="CopG"/>
</dbReference>
<feature type="compositionally biased region" description="Basic and acidic residues" evidence="1">
    <location>
        <begin position="87"/>
        <end position="96"/>
    </location>
</feature>
<dbReference type="EMBL" id="JBHUOG010000002">
    <property type="protein sequence ID" value="MFD2796703.1"/>
    <property type="molecule type" value="Genomic_DNA"/>
</dbReference>
<name>A0ABW5W282_9MICO</name>
<evidence type="ECO:0000313" key="3">
    <source>
        <dbReference type="EMBL" id="MFD2796703.1"/>
    </source>
</evidence>
<organism evidence="3 4">
    <name type="scientific">Promicromonospora vindobonensis</name>
    <dbReference type="NCBI Taxonomy" id="195748"/>
    <lineage>
        <taxon>Bacteria</taxon>
        <taxon>Bacillati</taxon>
        <taxon>Actinomycetota</taxon>
        <taxon>Actinomycetes</taxon>
        <taxon>Micrococcales</taxon>
        <taxon>Promicromonosporaceae</taxon>
        <taxon>Promicromonospora</taxon>
    </lineage>
</organism>
<keyword evidence="4" id="KW-1185">Reference proteome</keyword>
<comment type="caution">
    <text evidence="3">The sequence shown here is derived from an EMBL/GenBank/DDBJ whole genome shotgun (WGS) entry which is preliminary data.</text>
</comment>
<dbReference type="Pfam" id="PF01402">
    <property type="entry name" value="RHH_1"/>
    <property type="match status" value="1"/>
</dbReference>
<dbReference type="Proteomes" id="UP001597479">
    <property type="component" value="Unassembled WGS sequence"/>
</dbReference>
<sequence length="102" mass="11547">MRAIAPPIDLPLDVWQSYHTGMGLKRTTVYLDENDLRDLKIAAARRGVSEAEIIREGVRHALLRNRVWDEPVRFPTVSSGDPTFASRSDEILRSMRSEPGSE</sequence>